<evidence type="ECO:0008006" key="3">
    <source>
        <dbReference type="Google" id="ProtNLM"/>
    </source>
</evidence>
<evidence type="ECO:0000313" key="2">
    <source>
        <dbReference type="Proteomes" id="UP001589783"/>
    </source>
</evidence>
<dbReference type="Proteomes" id="UP001589783">
    <property type="component" value="Unassembled WGS sequence"/>
</dbReference>
<reference evidence="1 2" key="1">
    <citation type="submission" date="2024-09" db="EMBL/GenBank/DDBJ databases">
        <authorList>
            <person name="Sun Q."/>
            <person name="Mori K."/>
        </authorList>
    </citation>
    <scope>NUCLEOTIDE SEQUENCE [LARGE SCALE GENOMIC DNA]</scope>
    <source>
        <strain evidence="1 2">CCM 7957</strain>
    </source>
</reference>
<dbReference type="CDD" id="cd00130">
    <property type="entry name" value="PAS"/>
    <property type="match status" value="1"/>
</dbReference>
<proteinExistence type="predicted"/>
<evidence type="ECO:0000313" key="1">
    <source>
        <dbReference type="EMBL" id="MFC0313672.1"/>
    </source>
</evidence>
<comment type="caution">
    <text evidence="1">The sequence shown here is derived from an EMBL/GenBank/DDBJ whole genome shotgun (WGS) entry which is preliminary data.</text>
</comment>
<dbReference type="RefSeq" id="WP_382360282.1">
    <property type="nucleotide sequence ID" value="NZ_JBHLWV010000006.1"/>
</dbReference>
<accession>A0ABV6H503</accession>
<gene>
    <name evidence="1" type="ORF">ACFFJD_02235</name>
</gene>
<dbReference type="EMBL" id="JBHLWV010000006">
    <property type="protein sequence ID" value="MFC0313672.1"/>
    <property type="molecule type" value="Genomic_DNA"/>
</dbReference>
<dbReference type="InterPro" id="IPR000014">
    <property type="entry name" value="PAS"/>
</dbReference>
<name>A0ABV6H503_9ACTN</name>
<sequence>MGWHLIEWLDRAAPPTVVWKDGAARQWAQLGLIERRDGICKADLERLVDAALRLPADRFQDRELTPLLSSRINGRQGPRNLQVHHVVGPDEMVVGLLLWIGRIDEPVTARPRAAGVRFHPESRRMETGADGWMLHASNLDRMGNARPADSLVNRVVYVPHVGELVDLCASRAPVITDLQTEVSLVHEDLRLVNVAAAVRRRGNQVWWIGMDITRWSPPPTSPELALRLSGLPSPAARGILTFRDDPESVPSVLFWVSEPPQWTAYWSEGSPQPDGLGTLLHREDRAALLEARDRIDSGIVSVATTVRVRRRDQGWQTVEATLSRFPSVNPNVFIIEITGD</sequence>
<protein>
    <recommendedName>
        <fullName evidence="3">Rv3651-like N-terminal domain-containing protein</fullName>
    </recommendedName>
</protein>
<keyword evidence="2" id="KW-1185">Reference proteome</keyword>
<organism evidence="1 2">
    <name type="scientific">Gordonia phosphorivorans</name>
    <dbReference type="NCBI Taxonomy" id="1056982"/>
    <lineage>
        <taxon>Bacteria</taxon>
        <taxon>Bacillati</taxon>
        <taxon>Actinomycetota</taxon>
        <taxon>Actinomycetes</taxon>
        <taxon>Mycobacteriales</taxon>
        <taxon>Gordoniaceae</taxon>
        <taxon>Gordonia</taxon>
    </lineage>
</organism>